<dbReference type="CDD" id="cd18186">
    <property type="entry name" value="BTB_POZ_ZBTB_KLHL-like"/>
    <property type="match status" value="1"/>
</dbReference>
<keyword evidence="2" id="KW-0677">Repeat</keyword>
<evidence type="ECO:0000259" key="5">
    <source>
        <dbReference type="Pfam" id="PF07707"/>
    </source>
</evidence>
<keyword evidence="1" id="KW-0880">Kelch repeat</keyword>
<dbReference type="InterPro" id="IPR006652">
    <property type="entry name" value="Kelch_1"/>
</dbReference>
<evidence type="ECO:0000313" key="7">
    <source>
        <dbReference type="Proteomes" id="UP001292079"/>
    </source>
</evidence>
<comment type="caution">
    <text evidence="6">The sequence shown here is derived from an EMBL/GenBank/DDBJ whole genome shotgun (WGS) entry which is preliminary data.</text>
</comment>
<evidence type="ECO:0000313" key="6">
    <source>
        <dbReference type="EMBL" id="KAK4468112.1"/>
    </source>
</evidence>
<evidence type="ECO:0000256" key="3">
    <source>
        <dbReference type="SAM" id="MobiDB-lite"/>
    </source>
</evidence>
<dbReference type="Proteomes" id="UP001292079">
    <property type="component" value="Unassembled WGS sequence"/>
</dbReference>
<dbReference type="PANTHER" id="PTHR45632">
    <property type="entry name" value="LD33804P"/>
    <property type="match status" value="1"/>
</dbReference>
<keyword evidence="7" id="KW-1185">Reference proteome</keyword>
<evidence type="ECO:0000256" key="2">
    <source>
        <dbReference type="ARBA" id="ARBA00022737"/>
    </source>
</evidence>
<dbReference type="SMART" id="SM00612">
    <property type="entry name" value="Kelch"/>
    <property type="match status" value="5"/>
</dbReference>
<evidence type="ECO:0000259" key="4">
    <source>
        <dbReference type="Pfam" id="PF00651"/>
    </source>
</evidence>
<dbReference type="InterPro" id="IPR017096">
    <property type="entry name" value="BTB-kelch_protein"/>
</dbReference>
<protein>
    <recommendedName>
        <fullName evidence="8">Kelch-like protein</fullName>
    </recommendedName>
</protein>
<dbReference type="SUPFAM" id="SSF54695">
    <property type="entry name" value="POZ domain"/>
    <property type="match status" value="1"/>
</dbReference>
<dbReference type="InterPro" id="IPR011705">
    <property type="entry name" value="BACK"/>
</dbReference>
<dbReference type="InterPro" id="IPR011333">
    <property type="entry name" value="SKP1/BTB/POZ_sf"/>
</dbReference>
<feature type="compositionally biased region" description="Polar residues" evidence="3">
    <location>
        <begin position="1"/>
        <end position="11"/>
    </location>
</feature>
<accession>A0AAE1Z769</accession>
<dbReference type="PIRSF" id="PIRSF037037">
    <property type="entry name" value="Kelch-like_protein_gigaxonin"/>
    <property type="match status" value="1"/>
</dbReference>
<feature type="compositionally biased region" description="Low complexity" evidence="3">
    <location>
        <begin position="17"/>
        <end position="30"/>
    </location>
</feature>
<dbReference type="InterPro" id="IPR015915">
    <property type="entry name" value="Kelch-typ_b-propeller"/>
</dbReference>
<gene>
    <name evidence="6" type="ORF">MN116_008280</name>
</gene>
<sequence>MRRQSTNNIKQIKNDKSSSSTLNQQLNSSSKQRYPTKRTHHHPPPPHHHHHHNRYLLQSIHNDLDYLYDRNVEFIQSGIIYPIITIQFIEHSEYFQCLLKYHNHNDNIHLPEFLQSTFYSILQYIHYGYININLNNIYSIYITTDYLLMHKLHYECIKQLKQLILINNNSLIINLWLNCQLVYLPKLYQIINEIFLENFEILQKSINYKNFTLKQILFILNNDKLNCQYEINILKIIIEWINVNNKHYNKDIIMKLLCCIRLGMLTMNEIEQMKKYELIQNIQEYMYILNEWPKCLSLSNNSIINIYGQQFITPRLPHEVIMVFGGWCNGEGPKAAVQVYNPKTNLWTLWTEEGRQIQTPTNELMSLLQNSQVNHKHIFNETDNCKSSLPLDEFNSDRGKSELSIDNATKSKQSSSLIGKIPKRVYAGCVLVGTCVYIIGGYDGNQALKSTMCYDFAEDSGWYEISCMYEKRYYVSVANTNDTIYAMGGHNGEIQGRLNSAERYIIHDNLWQTIASMNYKRSDASAIEFYNKIYIVGGFDGKYYHDSVEYYEIITNQWTLINHMNSPRGGLSLIQHEGKLYAIGGNNGNQRLKTIEQYNIIEDKWIIIGEMKQCKSNATCTIMNNELYIIGGWSDEYEIGILNLVECYNLIKNECSIVHPLIFPASATCSCTLKGCNLQHLGIGTGQNSSTDEIKNTNNENVDD</sequence>
<dbReference type="Gene3D" id="1.25.40.420">
    <property type="match status" value="1"/>
</dbReference>
<organism evidence="6 7">
    <name type="scientific">Schistosoma mekongi</name>
    <name type="common">Parasitic worm</name>
    <dbReference type="NCBI Taxonomy" id="38744"/>
    <lineage>
        <taxon>Eukaryota</taxon>
        <taxon>Metazoa</taxon>
        <taxon>Spiralia</taxon>
        <taxon>Lophotrochozoa</taxon>
        <taxon>Platyhelminthes</taxon>
        <taxon>Trematoda</taxon>
        <taxon>Digenea</taxon>
        <taxon>Strigeidida</taxon>
        <taxon>Schistosomatoidea</taxon>
        <taxon>Schistosomatidae</taxon>
        <taxon>Schistosoma</taxon>
    </lineage>
</organism>
<feature type="compositionally biased region" description="Basic residues" evidence="3">
    <location>
        <begin position="34"/>
        <end position="52"/>
    </location>
</feature>
<dbReference type="Gene3D" id="3.30.710.10">
    <property type="entry name" value="Potassium Channel Kv1.1, Chain A"/>
    <property type="match status" value="1"/>
</dbReference>
<dbReference type="PANTHER" id="PTHR45632:SF3">
    <property type="entry name" value="KELCH-LIKE PROTEIN 32"/>
    <property type="match status" value="1"/>
</dbReference>
<evidence type="ECO:0000256" key="1">
    <source>
        <dbReference type="ARBA" id="ARBA00022441"/>
    </source>
</evidence>
<dbReference type="InterPro" id="IPR000210">
    <property type="entry name" value="BTB/POZ_dom"/>
</dbReference>
<dbReference type="SUPFAM" id="SSF117281">
    <property type="entry name" value="Kelch motif"/>
    <property type="match status" value="1"/>
</dbReference>
<reference evidence="6" key="1">
    <citation type="submission" date="2022-04" db="EMBL/GenBank/DDBJ databases">
        <authorList>
            <person name="Xu L."/>
            <person name="Lv Z."/>
        </authorList>
    </citation>
    <scope>NUCLEOTIDE SEQUENCE</scope>
    <source>
        <strain evidence="6">LV_2022a</strain>
    </source>
</reference>
<dbReference type="EMBL" id="JALJAT010000007">
    <property type="protein sequence ID" value="KAK4468112.1"/>
    <property type="molecule type" value="Genomic_DNA"/>
</dbReference>
<dbReference type="Gene3D" id="2.120.10.80">
    <property type="entry name" value="Kelch-type beta propeller"/>
    <property type="match status" value="2"/>
</dbReference>
<proteinExistence type="predicted"/>
<feature type="region of interest" description="Disordered" evidence="3">
    <location>
        <begin position="1"/>
        <end position="52"/>
    </location>
</feature>
<feature type="domain" description="BTB" evidence="4">
    <location>
        <begin position="91"/>
        <end position="162"/>
    </location>
</feature>
<reference evidence="6" key="2">
    <citation type="journal article" date="2023" name="Infect Dis Poverty">
        <title>Chromosome-scale genome of the human blood fluke Schistosoma mekongi and its implications for public health.</title>
        <authorList>
            <person name="Zhou M."/>
            <person name="Xu L."/>
            <person name="Xu D."/>
            <person name="Chen W."/>
            <person name="Khan J."/>
            <person name="Hu Y."/>
            <person name="Huang H."/>
            <person name="Wei H."/>
            <person name="Zhang Y."/>
            <person name="Chusongsang P."/>
            <person name="Tanasarnprasert K."/>
            <person name="Hu X."/>
            <person name="Limpanont Y."/>
            <person name="Lv Z."/>
        </authorList>
    </citation>
    <scope>NUCLEOTIDE SEQUENCE</scope>
    <source>
        <strain evidence="6">LV_2022a</strain>
    </source>
</reference>
<dbReference type="Pfam" id="PF24681">
    <property type="entry name" value="Kelch_KLHDC2_KLHL20_DRC7"/>
    <property type="match status" value="1"/>
</dbReference>
<dbReference type="AlphaFoldDB" id="A0AAE1Z769"/>
<name>A0AAE1Z769_SCHME</name>
<feature type="domain" description="BACK" evidence="5">
    <location>
        <begin position="180"/>
        <end position="272"/>
    </location>
</feature>
<evidence type="ECO:0008006" key="8">
    <source>
        <dbReference type="Google" id="ProtNLM"/>
    </source>
</evidence>
<dbReference type="Pfam" id="PF07707">
    <property type="entry name" value="BACK"/>
    <property type="match status" value="1"/>
</dbReference>
<dbReference type="Pfam" id="PF00651">
    <property type="entry name" value="BTB"/>
    <property type="match status" value="1"/>
</dbReference>